<keyword evidence="15" id="KW-0675">Receptor</keyword>
<feature type="signal peptide" evidence="12">
    <location>
        <begin position="1"/>
        <end position="27"/>
    </location>
</feature>
<organism evidence="15 16">
    <name type="scientific">Novosphingobium olei</name>
    <dbReference type="NCBI Taxonomy" id="2728851"/>
    <lineage>
        <taxon>Bacteria</taxon>
        <taxon>Pseudomonadati</taxon>
        <taxon>Pseudomonadota</taxon>
        <taxon>Alphaproteobacteria</taxon>
        <taxon>Sphingomonadales</taxon>
        <taxon>Sphingomonadaceae</taxon>
        <taxon>Novosphingobium</taxon>
    </lineage>
</organism>
<evidence type="ECO:0000256" key="5">
    <source>
        <dbReference type="ARBA" id="ARBA00022729"/>
    </source>
</evidence>
<evidence type="ECO:0000256" key="6">
    <source>
        <dbReference type="ARBA" id="ARBA00023077"/>
    </source>
</evidence>
<dbReference type="AlphaFoldDB" id="A0A7Y0GAX4"/>
<feature type="chain" id="PRO_5031206847" evidence="12">
    <location>
        <begin position="28"/>
        <end position="1006"/>
    </location>
</feature>
<evidence type="ECO:0000256" key="9">
    <source>
        <dbReference type="PROSITE-ProRule" id="PRU01360"/>
    </source>
</evidence>
<evidence type="ECO:0000256" key="7">
    <source>
        <dbReference type="ARBA" id="ARBA00023136"/>
    </source>
</evidence>
<proteinExistence type="inferred from homology"/>
<dbReference type="PROSITE" id="PS52016">
    <property type="entry name" value="TONB_DEPENDENT_REC_3"/>
    <property type="match status" value="1"/>
</dbReference>
<dbReference type="EMBL" id="JABBGM010000005">
    <property type="protein sequence ID" value="NML94568.1"/>
    <property type="molecule type" value="Genomic_DNA"/>
</dbReference>
<dbReference type="InterPro" id="IPR039426">
    <property type="entry name" value="TonB-dep_rcpt-like"/>
</dbReference>
<feature type="domain" description="TonB-dependent receptor-like beta-barrel" evidence="13">
    <location>
        <begin position="526"/>
        <end position="967"/>
    </location>
</feature>
<protein>
    <submittedName>
        <fullName evidence="15">TonB-dependent receptor</fullName>
    </submittedName>
</protein>
<name>A0A7Y0GAX4_9SPHN</name>
<keyword evidence="5 12" id="KW-0732">Signal</keyword>
<comment type="subcellular location">
    <subcellularLocation>
        <location evidence="1 9">Cell outer membrane</location>
        <topology evidence="1 9">Multi-pass membrane protein</topology>
    </subcellularLocation>
</comment>
<evidence type="ECO:0000313" key="16">
    <source>
        <dbReference type="Proteomes" id="UP000583556"/>
    </source>
</evidence>
<comment type="caution">
    <text evidence="15">The sequence shown here is derived from an EMBL/GenBank/DDBJ whole genome shotgun (WGS) entry which is preliminary data.</text>
</comment>
<evidence type="ECO:0000256" key="11">
    <source>
        <dbReference type="RuleBase" id="RU003357"/>
    </source>
</evidence>
<evidence type="ECO:0000313" key="15">
    <source>
        <dbReference type="EMBL" id="NML94568.1"/>
    </source>
</evidence>
<dbReference type="GO" id="GO:0009279">
    <property type="term" value="C:cell outer membrane"/>
    <property type="evidence" value="ECO:0007669"/>
    <property type="project" value="UniProtKB-SubCell"/>
</dbReference>
<gene>
    <name evidence="15" type="ORF">HHL27_12920</name>
</gene>
<evidence type="ECO:0000259" key="14">
    <source>
        <dbReference type="Pfam" id="PF07715"/>
    </source>
</evidence>
<reference evidence="15 16" key="1">
    <citation type="submission" date="2020-04" db="EMBL/GenBank/DDBJ databases">
        <title>Novosphingobium sp. TW-4 isolated from soil.</title>
        <authorList>
            <person name="Dahal R.H."/>
            <person name="Chaudhary D.K."/>
        </authorList>
    </citation>
    <scope>NUCLEOTIDE SEQUENCE [LARGE SCALE GENOMIC DNA]</scope>
    <source>
        <strain evidence="15 16">TW-4</strain>
    </source>
</reference>
<keyword evidence="3 9" id="KW-1134">Transmembrane beta strand</keyword>
<dbReference type="InterPro" id="IPR012910">
    <property type="entry name" value="Plug_dom"/>
</dbReference>
<dbReference type="InterPro" id="IPR037066">
    <property type="entry name" value="Plug_dom_sf"/>
</dbReference>
<feature type="domain" description="TonB-dependent receptor plug" evidence="14">
    <location>
        <begin position="59"/>
        <end position="168"/>
    </location>
</feature>
<accession>A0A7Y0GAX4</accession>
<evidence type="ECO:0000256" key="2">
    <source>
        <dbReference type="ARBA" id="ARBA00022448"/>
    </source>
</evidence>
<evidence type="ECO:0000259" key="13">
    <source>
        <dbReference type="Pfam" id="PF00593"/>
    </source>
</evidence>
<dbReference type="RefSeq" id="WP_169493840.1">
    <property type="nucleotide sequence ID" value="NZ_JABBGM010000005.1"/>
</dbReference>
<dbReference type="SUPFAM" id="SSF56935">
    <property type="entry name" value="Porins"/>
    <property type="match status" value="1"/>
</dbReference>
<dbReference type="PROSITE" id="PS01156">
    <property type="entry name" value="TONB_DEPENDENT_REC_2"/>
    <property type="match status" value="1"/>
</dbReference>
<keyword evidence="6 11" id="KW-0798">TonB box</keyword>
<dbReference type="PANTHER" id="PTHR47234:SF2">
    <property type="entry name" value="TONB-DEPENDENT RECEPTOR"/>
    <property type="match status" value="1"/>
</dbReference>
<sequence length="1006" mass="107428">MKNFSKLKASVAPAALGLAMVAQSAFAQEATTPQSSDDAAPQQQIIVTGSRIANPNLTAISPVTVVGATEVKNQGTTRVEDLLNSLPQVFASEGSSDANGASGIATVDLRNLGVTRTLVLVNGRRLGPGDPTVIAADLNFIPAALIQRVDILTGGASATYGSDALAGVVNFVLNKDFEGVQLDGQYSFYNHNNDYNKSEYLDALAARNYQPPRGMTTDGAAKTVNLTVGAGFDDGRGHVTAYAGWRRVNAVTQGDRDYSYCGYSAGNSSGSNYYTCGGSSTSANGRFRRTTNSALGSTPVYRPTGTSYTVNPNAPGTFRTFSSARDGFNFNPYNYFQRPDERYTLGAFAHYQINDSFDPYLEVMFMDDHTRAQIAPSGAFYGTDFFVNCNNPLLSASQQTALCAGNAGTNTLQSLYIGRRNVEGGGRVDDLRHTDYRIVAGTKGQITEGITYDVYGQFWRAILAERYENDFSRAKINRALNVVTDPTTGNAVCAAAIPNAQGQVIDANCVPWNIFSPGGVTQAAVDYLQTPGFQTGETTEYVASGNVSIDLGTWGVKAPWADDSVQLALGAEYRKEKLELTHDIEFLTGDLAGQGTPFGVKDTKGSFSVKEIYGEIAIPLVTGKPGFDTLAFTGGYRYSDYSLSGSVSAYKAQLEWAPVKELRLRAGYNRAVRAPNTLELFNEANVVLWSGQDPCAGAAPSATAAQCALTGVTAADYGTIDSNPANQYNQQTSGNRGLRPEKGDTYTLGFVFTPKSNISLSVDAYDIRIKDQISTLGARFIIDQCIATGLDYFCSKINRAPGGSLFTGTGYVANPTLNLGSVKTRGIDVNGSARFEIGGGSSVALSLVGTYLDSYKIRAGQGVSDVGEYDCAGYFGANSCGTPLPKWRHTARVTYTTASGVSVSAAWRFFLHTKNELLSSQPLLNGGATEADVNPSVRGLPDVSYFDLSLSARVGKNYTFRIGAQNLFDRTPPVLDSNYTTNGSGVYAQVYDSLGRYIYAAVQLAF</sequence>
<dbReference type="InterPro" id="IPR036942">
    <property type="entry name" value="Beta-barrel_TonB_sf"/>
</dbReference>
<evidence type="ECO:0000256" key="1">
    <source>
        <dbReference type="ARBA" id="ARBA00004571"/>
    </source>
</evidence>
<feature type="short sequence motif" description="TonB C-terminal box" evidence="10">
    <location>
        <begin position="989"/>
        <end position="1006"/>
    </location>
</feature>
<evidence type="ECO:0000256" key="8">
    <source>
        <dbReference type="ARBA" id="ARBA00023237"/>
    </source>
</evidence>
<evidence type="ECO:0000256" key="3">
    <source>
        <dbReference type="ARBA" id="ARBA00022452"/>
    </source>
</evidence>
<dbReference type="InterPro" id="IPR000531">
    <property type="entry name" value="Beta-barrel_TonB"/>
</dbReference>
<comment type="similarity">
    <text evidence="9 11">Belongs to the TonB-dependent receptor family.</text>
</comment>
<dbReference type="Gene3D" id="2.40.170.20">
    <property type="entry name" value="TonB-dependent receptor, beta-barrel domain"/>
    <property type="match status" value="1"/>
</dbReference>
<dbReference type="Pfam" id="PF00593">
    <property type="entry name" value="TonB_dep_Rec_b-barrel"/>
    <property type="match status" value="1"/>
</dbReference>
<keyword evidence="8 9" id="KW-0998">Cell outer membrane</keyword>
<dbReference type="Proteomes" id="UP000583556">
    <property type="component" value="Unassembled WGS sequence"/>
</dbReference>
<evidence type="ECO:0000256" key="12">
    <source>
        <dbReference type="SAM" id="SignalP"/>
    </source>
</evidence>
<keyword evidence="2 9" id="KW-0813">Transport</keyword>
<keyword evidence="4 9" id="KW-0812">Transmembrane</keyword>
<dbReference type="InterPro" id="IPR010917">
    <property type="entry name" value="TonB_rcpt_CS"/>
</dbReference>
<evidence type="ECO:0000256" key="10">
    <source>
        <dbReference type="PROSITE-ProRule" id="PRU10144"/>
    </source>
</evidence>
<keyword evidence="7 9" id="KW-0472">Membrane</keyword>
<dbReference type="Gene3D" id="2.170.130.10">
    <property type="entry name" value="TonB-dependent receptor, plug domain"/>
    <property type="match status" value="1"/>
</dbReference>
<keyword evidence="16" id="KW-1185">Reference proteome</keyword>
<dbReference type="PANTHER" id="PTHR47234">
    <property type="match status" value="1"/>
</dbReference>
<dbReference type="Pfam" id="PF07715">
    <property type="entry name" value="Plug"/>
    <property type="match status" value="1"/>
</dbReference>
<evidence type="ECO:0000256" key="4">
    <source>
        <dbReference type="ARBA" id="ARBA00022692"/>
    </source>
</evidence>